<name>A0AAE0LGN8_9CHLO</name>
<comment type="similarity">
    <text evidence="1">Belongs to the beta-lactamase family.</text>
</comment>
<dbReference type="InterPro" id="IPR051478">
    <property type="entry name" value="Beta-lactamase-like_AB/R"/>
</dbReference>
<sequence>MAMYDEATTIEHARYLKPARSLREQFSYNNLGWVIAGNVLSAVANESWCTYITKNVLQPLQMDRTFCSVQDIPNKFLPDLAQVHYLDPCEKNVSGGPVSAWKFSRSMQKTARCAAGSMVSCTKDFSQMMKLLLRKVPNPAVPEVVRQETLHLIQAGHEIAPDSWLQQGGLDWKPQAAEAVMVGYGFDYVGNLFHGEQYIDKSGDTGLHKTRFGALPKSGLAVLVFGNLGGSVGGPLTALKFGLLAMLSGHDGDAQVNRSLALTNYEEQLSQQLTCNECGRSQGREVVCSPSNLSTLPLKKKAYVGEYSDGFGGLLRVFEHSEASKRHFADTSVGLYLSLGPVDSLPLQFGTKAHFANSSCAEFAKAISNSLPFWSTALSGLEHLPGWCTLTQFTLPEEILAAGVSKAARTTAFPWGAYFFPDPLQVFFLSHKDQVLRVIFGTYLDAAFVRQGKDGILKMAF</sequence>
<dbReference type="SUPFAM" id="SSF56601">
    <property type="entry name" value="beta-lactamase/transpeptidase-like"/>
    <property type="match status" value="1"/>
</dbReference>
<dbReference type="PANTHER" id="PTHR22935:SF95">
    <property type="entry name" value="BETA-LACTAMASE-LIKE 1-RELATED"/>
    <property type="match status" value="1"/>
</dbReference>
<evidence type="ECO:0000259" key="2">
    <source>
        <dbReference type="Pfam" id="PF00144"/>
    </source>
</evidence>
<dbReference type="Proteomes" id="UP001190700">
    <property type="component" value="Unassembled WGS sequence"/>
</dbReference>
<dbReference type="InterPro" id="IPR012338">
    <property type="entry name" value="Beta-lactam/transpept-like"/>
</dbReference>
<comment type="caution">
    <text evidence="3">The sequence shown here is derived from an EMBL/GenBank/DDBJ whole genome shotgun (WGS) entry which is preliminary data.</text>
</comment>
<gene>
    <name evidence="3" type="ORF">CYMTET_8230</name>
</gene>
<reference evidence="3 4" key="1">
    <citation type="journal article" date="2015" name="Genome Biol. Evol.">
        <title>Comparative Genomics of a Bacterivorous Green Alga Reveals Evolutionary Causalities and Consequences of Phago-Mixotrophic Mode of Nutrition.</title>
        <authorList>
            <person name="Burns J.A."/>
            <person name="Paasch A."/>
            <person name="Narechania A."/>
            <person name="Kim E."/>
        </authorList>
    </citation>
    <scope>NUCLEOTIDE SEQUENCE [LARGE SCALE GENOMIC DNA]</scope>
    <source>
        <strain evidence="3 4">PLY_AMNH</strain>
    </source>
</reference>
<accession>A0AAE0LGN8</accession>
<feature type="domain" description="Beta-lactamase-related" evidence="2">
    <location>
        <begin position="4"/>
        <end position="231"/>
    </location>
</feature>
<dbReference type="EMBL" id="LGRX02002502">
    <property type="protein sequence ID" value="KAK3284104.1"/>
    <property type="molecule type" value="Genomic_DNA"/>
</dbReference>
<keyword evidence="4" id="KW-1185">Reference proteome</keyword>
<dbReference type="Gene3D" id="3.40.710.10">
    <property type="entry name" value="DD-peptidase/beta-lactamase superfamily"/>
    <property type="match status" value="1"/>
</dbReference>
<evidence type="ECO:0000313" key="4">
    <source>
        <dbReference type="Proteomes" id="UP001190700"/>
    </source>
</evidence>
<dbReference type="InterPro" id="IPR001466">
    <property type="entry name" value="Beta-lactam-related"/>
</dbReference>
<organism evidence="3 4">
    <name type="scientific">Cymbomonas tetramitiformis</name>
    <dbReference type="NCBI Taxonomy" id="36881"/>
    <lineage>
        <taxon>Eukaryota</taxon>
        <taxon>Viridiplantae</taxon>
        <taxon>Chlorophyta</taxon>
        <taxon>Pyramimonadophyceae</taxon>
        <taxon>Pyramimonadales</taxon>
        <taxon>Pyramimonadaceae</taxon>
        <taxon>Cymbomonas</taxon>
    </lineage>
</organism>
<evidence type="ECO:0000256" key="1">
    <source>
        <dbReference type="ARBA" id="ARBA00038473"/>
    </source>
</evidence>
<proteinExistence type="inferred from homology"/>
<protein>
    <recommendedName>
        <fullName evidence="2">Beta-lactamase-related domain-containing protein</fullName>
    </recommendedName>
</protein>
<dbReference type="Pfam" id="PF00144">
    <property type="entry name" value="Beta-lactamase"/>
    <property type="match status" value="1"/>
</dbReference>
<dbReference type="PANTHER" id="PTHR22935">
    <property type="entry name" value="PENICILLIN-BINDING PROTEIN"/>
    <property type="match status" value="1"/>
</dbReference>
<evidence type="ECO:0000313" key="3">
    <source>
        <dbReference type="EMBL" id="KAK3284104.1"/>
    </source>
</evidence>
<dbReference type="AlphaFoldDB" id="A0AAE0LGN8"/>